<reference evidence="6" key="1">
    <citation type="journal article" date="2023" name="DNA Res.">
        <title>Chromosome-level genome assembly of Phrynocephalus forsythii using third-generation DNA sequencing and Hi-C analysis.</title>
        <authorList>
            <person name="Qi Y."/>
            <person name="Zhao W."/>
            <person name="Zhao Y."/>
            <person name="Niu C."/>
            <person name="Cao S."/>
            <person name="Zhang Y."/>
        </authorList>
    </citation>
    <scope>NUCLEOTIDE SEQUENCE</scope>
    <source>
        <tissue evidence="6">Muscle</tissue>
    </source>
</reference>
<keyword evidence="1" id="KW-0403">Intermediate filament</keyword>
<evidence type="ECO:0000256" key="2">
    <source>
        <dbReference type="ARBA" id="ARBA00023054"/>
    </source>
</evidence>
<dbReference type="PANTHER" id="PTHR45616">
    <property type="entry name" value="GATA-TYPE DOMAIN-CONTAINING PROTEIN"/>
    <property type="match status" value="1"/>
</dbReference>
<protein>
    <recommendedName>
        <fullName evidence="5">IF rod domain-containing protein</fullName>
    </recommendedName>
</protein>
<feature type="coiled-coil region" evidence="3">
    <location>
        <begin position="149"/>
        <end position="190"/>
    </location>
</feature>
<gene>
    <name evidence="6" type="ORF">JRQ81_003937</name>
</gene>
<feature type="domain" description="IF rod" evidence="5">
    <location>
        <begin position="94"/>
        <end position="408"/>
    </location>
</feature>
<feature type="coiled-coil region" evidence="3">
    <location>
        <begin position="91"/>
        <end position="118"/>
    </location>
</feature>
<dbReference type="SUPFAM" id="SSF64593">
    <property type="entry name" value="Intermediate filament protein, coiled coil region"/>
    <property type="match status" value="2"/>
</dbReference>
<dbReference type="EMBL" id="JAPFRF010000011">
    <property type="protein sequence ID" value="KAJ7317775.1"/>
    <property type="molecule type" value="Genomic_DNA"/>
</dbReference>
<evidence type="ECO:0000313" key="6">
    <source>
        <dbReference type="EMBL" id="KAJ7317775.1"/>
    </source>
</evidence>
<dbReference type="PROSITE" id="PS51842">
    <property type="entry name" value="IF_ROD_2"/>
    <property type="match status" value="1"/>
</dbReference>
<dbReference type="Gene3D" id="1.20.5.500">
    <property type="entry name" value="Single helix bin"/>
    <property type="match status" value="1"/>
</dbReference>
<keyword evidence="7" id="KW-1185">Reference proteome</keyword>
<feature type="coiled-coil region" evidence="3">
    <location>
        <begin position="345"/>
        <end position="386"/>
    </location>
</feature>
<name>A0A9Q1AXX9_9SAUR</name>
<evidence type="ECO:0000256" key="4">
    <source>
        <dbReference type="SAM" id="MobiDB-lite"/>
    </source>
</evidence>
<dbReference type="PRINTS" id="PR01276">
    <property type="entry name" value="TYPE2KERATIN"/>
</dbReference>
<proteinExistence type="predicted"/>
<evidence type="ECO:0000256" key="1">
    <source>
        <dbReference type="ARBA" id="ARBA00022754"/>
    </source>
</evidence>
<dbReference type="GO" id="GO:0045095">
    <property type="term" value="C:keratin filament"/>
    <property type="evidence" value="ECO:0007669"/>
    <property type="project" value="InterPro"/>
</dbReference>
<feature type="region of interest" description="Disordered" evidence="4">
    <location>
        <begin position="427"/>
        <end position="460"/>
    </location>
</feature>
<evidence type="ECO:0000259" key="5">
    <source>
        <dbReference type="PROSITE" id="PS51842"/>
    </source>
</evidence>
<dbReference type="Gene3D" id="1.20.5.1160">
    <property type="entry name" value="Vasodilator-stimulated phosphoprotein"/>
    <property type="match status" value="1"/>
</dbReference>
<organism evidence="6 7">
    <name type="scientific">Phrynocephalus forsythii</name>
    <dbReference type="NCBI Taxonomy" id="171643"/>
    <lineage>
        <taxon>Eukaryota</taxon>
        <taxon>Metazoa</taxon>
        <taxon>Chordata</taxon>
        <taxon>Craniata</taxon>
        <taxon>Vertebrata</taxon>
        <taxon>Euteleostomi</taxon>
        <taxon>Lepidosauria</taxon>
        <taxon>Squamata</taxon>
        <taxon>Bifurcata</taxon>
        <taxon>Unidentata</taxon>
        <taxon>Episquamata</taxon>
        <taxon>Toxicofera</taxon>
        <taxon>Iguania</taxon>
        <taxon>Acrodonta</taxon>
        <taxon>Agamidae</taxon>
        <taxon>Agaminae</taxon>
        <taxon>Phrynocephalus</taxon>
    </lineage>
</organism>
<feature type="non-terminal residue" evidence="6">
    <location>
        <position position="1"/>
    </location>
</feature>
<comment type="caution">
    <text evidence="6">The sequence shown here is derived from an EMBL/GenBank/DDBJ whole genome shotgun (WGS) entry which is preliminary data.</text>
</comment>
<dbReference type="AlphaFoldDB" id="A0A9Q1AXX9"/>
<dbReference type="SMART" id="SM01391">
    <property type="entry name" value="Filament"/>
    <property type="match status" value="1"/>
</dbReference>
<dbReference type="Proteomes" id="UP001142489">
    <property type="component" value="Unassembled WGS sequence"/>
</dbReference>
<keyword evidence="2 3" id="KW-0175">Coiled coil</keyword>
<dbReference type="Gene3D" id="1.20.5.170">
    <property type="match status" value="1"/>
</dbReference>
<evidence type="ECO:0000256" key="3">
    <source>
        <dbReference type="SAM" id="Coils"/>
    </source>
</evidence>
<dbReference type="FunFam" id="1.20.5.1160:FF:000001">
    <property type="entry name" value="Keratin type II"/>
    <property type="match status" value="1"/>
</dbReference>
<accession>A0A9Q1AXX9</accession>
<sequence>MTSRCRDFRSLSSSCLASPDATWNRRRERSSSPCSRFETCGSPIMGEPSRRNFSSSSYTGYSRHAYPKVSVNKRLLTPLHLDIDPAFQEIRKKEKEEIKTLNNQFAALIGKVQSLEQHNQVLLTRWNFLKEQDNSLSDLDIKLLYDQYMNRMKFEIRSIDNEKEQLESELDEVLEAMDDIRSKYEEEINKRTGMEFTFTALKKDLDNGFLHKTELEAKLSGLHAWVELMKTIQEQELEELLSQTKDVSIVLGIDNNRYNPDLHKIVEDVRAQYEDLAIRSWEELEALTRNKLNEREALSVHYGDHLLHDRRVIAELTIQVQKMRSCIVSLKSQCLRLEGIIKDVGEQGEAALHDAKAKLAKLEEALHSAKQDLAQLVKEYQDLMNIKLALDIEILTYRKLMEGEEISMESPPSAVISRIYSSTAKLSSSNSSTAATLNAASRAQEISTDKMSPRGSQVQS</sequence>
<dbReference type="OrthoDB" id="2441647at2759"/>
<feature type="compositionally biased region" description="Low complexity" evidence="4">
    <location>
        <begin position="427"/>
        <end position="441"/>
    </location>
</feature>
<dbReference type="GO" id="GO:0030280">
    <property type="term" value="F:structural constituent of skin epidermis"/>
    <property type="evidence" value="ECO:0007669"/>
    <property type="project" value="TreeGrafter"/>
</dbReference>
<evidence type="ECO:0000313" key="7">
    <source>
        <dbReference type="Proteomes" id="UP001142489"/>
    </source>
</evidence>
<dbReference type="PANTHER" id="PTHR45616:SF1">
    <property type="entry name" value="KERATIN, TYPE II CYTOSKELETAL 80"/>
    <property type="match status" value="1"/>
</dbReference>
<dbReference type="FunFam" id="1.20.5.170:FF:000004">
    <property type="entry name" value="Keratin, type II cytoskeletal 5"/>
    <property type="match status" value="1"/>
</dbReference>
<dbReference type="GO" id="GO:0005615">
    <property type="term" value="C:extracellular space"/>
    <property type="evidence" value="ECO:0007669"/>
    <property type="project" value="TreeGrafter"/>
</dbReference>
<dbReference type="Pfam" id="PF00038">
    <property type="entry name" value="Filament"/>
    <property type="match status" value="1"/>
</dbReference>
<dbReference type="InterPro" id="IPR039008">
    <property type="entry name" value="IF_rod_dom"/>
</dbReference>
<dbReference type="InterPro" id="IPR003054">
    <property type="entry name" value="Keratin_II"/>
</dbReference>
<dbReference type="GO" id="GO:0031424">
    <property type="term" value="P:keratinization"/>
    <property type="evidence" value="ECO:0007669"/>
    <property type="project" value="TreeGrafter"/>
</dbReference>
<dbReference type="GO" id="GO:0045109">
    <property type="term" value="P:intermediate filament organization"/>
    <property type="evidence" value="ECO:0007669"/>
    <property type="project" value="TreeGrafter"/>
</dbReference>